<dbReference type="OrthoDB" id="622631at2"/>
<feature type="domain" description="Protein FecR C-terminal" evidence="3">
    <location>
        <begin position="359"/>
        <end position="424"/>
    </location>
</feature>
<dbReference type="InterPro" id="IPR006860">
    <property type="entry name" value="FecR"/>
</dbReference>
<reference evidence="4 5" key="1">
    <citation type="submission" date="2019-04" db="EMBL/GenBank/DDBJ databases">
        <title>Niastella caeni sp. nov., isolated from activated sludge.</title>
        <authorList>
            <person name="Sheng M."/>
        </authorList>
    </citation>
    <scope>NUCLEOTIDE SEQUENCE [LARGE SCALE GENOMIC DNA]</scope>
    <source>
        <strain evidence="4 5">HX-2-15</strain>
    </source>
</reference>
<dbReference type="Pfam" id="PF16344">
    <property type="entry name" value="FecR_C"/>
    <property type="match status" value="1"/>
</dbReference>
<dbReference type="RefSeq" id="WP_136577776.1">
    <property type="nucleotide sequence ID" value="NZ_STFF01000003.1"/>
</dbReference>
<keyword evidence="5" id="KW-1185">Reference proteome</keyword>
<feature type="transmembrane region" description="Helical" evidence="1">
    <location>
        <begin position="89"/>
        <end position="110"/>
    </location>
</feature>
<evidence type="ECO:0000259" key="3">
    <source>
        <dbReference type="Pfam" id="PF16344"/>
    </source>
</evidence>
<protein>
    <submittedName>
        <fullName evidence="4">DUF4974 domain-containing protein</fullName>
    </submittedName>
</protein>
<sequence length="426" mass="47491">MSVDTDRIQYLFRLYTQKVCTREELQELFAFIAQPENRAVLEQLMDAEYDVLQPLATAPETDWEHLFIQATQTVNDKVYPLNNSNRFRWARVAAAAVIVLIAGLGGYSIINRLAKNNVAKNNQPVQQPIEDALPGGDKAVLTLADGSTIPLQHAQDGLLSKQGHVEVIKNKNGEVEYRSGSNRQLANGNEQAAISWNMLATPKGGQYQLVLPDGSKVWLNAASSIRYPVAFAGDERRVEITGEVYFEVSHLPARRGVKGRLPFIVNINGKAEVEVLGTHFNVSAYDDEEAVKTTLLEGKVKIASSEWQVASGKTAPDHKKHEVILQPGEQAVLTAHSLLTTNHSPDIELAMAWKNGLTAFKSADLKSIMRQVARWYNIEVVYEGNLPQRRFTGGISRNARLTELLRLLEVSRVRFRFEKNKLIVSP</sequence>
<evidence type="ECO:0000313" key="4">
    <source>
        <dbReference type="EMBL" id="THU39644.1"/>
    </source>
</evidence>
<dbReference type="Pfam" id="PF04773">
    <property type="entry name" value="FecR"/>
    <property type="match status" value="1"/>
</dbReference>
<dbReference type="InterPro" id="IPR012373">
    <property type="entry name" value="Ferrdict_sens_TM"/>
</dbReference>
<evidence type="ECO:0000256" key="1">
    <source>
        <dbReference type="SAM" id="Phobius"/>
    </source>
</evidence>
<evidence type="ECO:0000313" key="5">
    <source>
        <dbReference type="Proteomes" id="UP000306918"/>
    </source>
</evidence>
<evidence type="ECO:0000259" key="2">
    <source>
        <dbReference type="Pfam" id="PF04773"/>
    </source>
</evidence>
<dbReference type="AlphaFoldDB" id="A0A4S8HZM9"/>
<dbReference type="InterPro" id="IPR032508">
    <property type="entry name" value="FecR_C"/>
</dbReference>
<dbReference type="Gene3D" id="2.60.120.1440">
    <property type="match status" value="1"/>
</dbReference>
<dbReference type="Proteomes" id="UP000306918">
    <property type="component" value="Unassembled WGS sequence"/>
</dbReference>
<dbReference type="Gene3D" id="3.55.50.30">
    <property type="match status" value="1"/>
</dbReference>
<proteinExistence type="predicted"/>
<dbReference type="EMBL" id="STFF01000003">
    <property type="protein sequence ID" value="THU39644.1"/>
    <property type="molecule type" value="Genomic_DNA"/>
</dbReference>
<feature type="domain" description="FecR protein" evidence="2">
    <location>
        <begin position="199"/>
        <end position="301"/>
    </location>
</feature>
<keyword evidence="1" id="KW-1133">Transmembrane helix</keyword>
<accession>A0A4S8HZM9</accession>
<organism evidence="4 5">
    <name type="scientific">Niastella caeni</name>
    <dbReference type="NCBI Taxonomy" id="2569763"/>
    <lineage>
        <taxon>Bacteria</taxon>
        <taxon>Pseudomonadati</taxon>
        <taxon>Bacteroidota</taxon>
        <taxon>Chitinophagia</taxon>
        <taxon>Chitinophagales</taxon>
        <taxon>Chitinophagaceae</taxon>
        <taxon>Niastella</taxon>
    </lineage>
</organism>
<gene>
    <name evidence="4" type="ORF">FAM09_14195</name>
</gene>
<dbReference type="PANTHER" id="PTHR30273:SF2">
    <property type="entry name" value="PROTEIN FECR"/>
    <property type="match status" value="1"/>
</dbReference>
<dbReference type="PANTHER" id="PTHR30273">
    <property type="entry name" value="PERIPLASMIC SIGNAL SENSOR AND SIGMA FACTOR ACTIVATOR FECR-RELATED"/>
    <property type="match status" value="1"/>
</dbReference>
<name>A0A4S8HZM9_9BACT</name>
<keyword evidence="1" id="KW-0812">Transmembrane</keyword>
<dbReference type="GO" id="GO:0016989">
    <property type="term" value="F:sigma factor antagonist activity"/>
    <property type="evidence" value="ECO:0007669"/>
    <property type="project" value="TreeGrafter"/>
</dbReference>
<comment type="caution">
    <text evidence="4">The sequence shown here is derived from an EMBL/GenBank/DDBJ whole genome shotgun (WGS) entry which is preliminary data.</text>
</comment>
<keyword evidence="1" id="KW-0472">Membrane</keyword>